<proteinExistence type="predicted"/>
<reference evidence="2" key="1">
    <citation type="journal article" date="2006" name="PLoS Biol.">
        <title>Macronuclear genome sequence of the ciliate Tetrahymena thermophila, a model eukaryote.</title>
        <authorList>
            <person name="Eisen J.A."/>
            <person name="Coyne R.S."/>
            <person name="Wu M."/>
            <person name="Wu D."/>
            <person name="Thiagarajan M."/>
            <person name="Wortman J.R."/>
            <person name="Badger J.H."/>
            <person name="Ren Q."/>
            <person name="Amedeo P."/>
            <person name="Jones K.M."/>
            <person name="Tallon L.J."/>
            <person name="Delcher A.L."/>
            <person name="Salzberg S.L."/>
            <person name="Silva J.C."/>
            <person name="Haas B.J."/>
            <person name="Majoros W.H."/>
            <person name="Farzad M."/>
            <person name="Carlton J.M."/>
            <person name="Smith R.K. Jr."/>
            <person name="Garg J."/>
            <person name="Pearlman R.E."/>
            <person name="Karrer K.M."/>
            <person name="Sun L."/>
            <person name="Manning G."/>
            <person name="Elde N.C."/>
            <person name="Turkewitz A.P."/>
            <person name="Asai D.J."/>
            <person name="Wilkes D.E."/>
            <person name="Wang Y."/>
            <person name="Cai H."/>
            <person name="Collins K."/>
            <person name="Stewart B.A."/>
            <person name="Lee S.R."/>
            <person name="Wilamowska K."/>
            <person name="Weinberg Z."/>
            <person name="Ruzzo W.L."/>
            <person name="Wloga D."/>
            <person name="Gaertig J."/>
            <person name="Frankel J."/>
            <person name="Tsao C.-C."/>
            <person name="Gorovsky M.A."/>
            <person name="Keeling P.J."/>
            <person name="Waller R.F."/>
            <person name="Patron N.J."/>
            <person name="Cherry J.M."/>
            <person name="Stover N.A."/>
            <person name="Krieger C.J."/>
            <person name="del Toro C."/>
            <person name="Ryder H.F."/>
            <person name="Williamson S.C."/>
            <person name="Barbeau R.A."/>
            <person name="Hamilton E.P."/>
            <person name="Orias E."/>
        </authorList>
    </citation>
    <scope>NUCLEOTIDE SEQUENCE [LARGE SCALE GENOMIC DNA]</scope>
    <source>
        <strain evidence="2">SB210</strain>
    </source>
</reference>
<keyword evidence="2" id="KW-1185">Reference proteome</keyword>
<sequence length="166" mass="19861">MTKQGEQFKDYIKEEKSKVNNKENLQKNEKIKLKNSIIQNESTKVRRYGNSPMINSLLNKKKGNPKHRSSQGQTLKNELFQKIKNGISQTNKLGIQFKNFIYHYFSCFKRNKVSNFIDFSQQKITEYTDINFIVNKILEFEKFKHIFFNENQLKQFVFIPKHKVNN</sequence>
<dbReference type="RefSeq" id="XP_001029486.1">
    <property type="nucleotide sequence ID" value="XM_001029486.1"/>
</dbReference>
<dbReference type="EMBL" id="GG662586">
    <property type="protein sequence ID" value="EAR81823.1"/>
    <property type="molecule type" value="Genomic_DNA"/>
</dbReference>
<dbReference type="HOGENOM" id="CLU_1606038_0_0_1"/>
<dbReference type="AlphaFoldDB" id="Q228W0"/>
<protein>
    <submittedName>
        <fullName evidence="1">Uncharacterized protein</fullName>
    </submittedName>
</protein>
<dbReference type="GeneID" id="7831081"/>
<organism evidence="1 2">
    <name type="scientific">Tetrahymena thermophila (strain SB210)</name>
    <dbReference type="NCBI Taxonomy" id="312017"/>
    <lineage>
        <taxon>Eukaryota</taxon>
        <taxon>Sar</taxon>
        <taxon>Alveolata</taxon>
        <taxon>Ciliophora</taxon>
        <taxon>Intramacronucleata</taxon>
        <taxon>Oligohymenophorea</taxon>
        <taxon>Hymenostomatida</taxon>
        <taxon>Tetrahymenina</taxon>
        <taxon>Tetrahymenidae</taxon>
        <taxon>Tetrahymena</taxon>
    </lineage>
</organism>
<gene>
    <name evidence="1" type="ORF">TTHERM_01485670</name>
</gene>
<evidence type="ECO:0000313" key="2">
    <source>
        <dbReference type="Proteomes" id="UP000009168"/>
    </source>
</evidence>
<dbReference type="KEGG" id="tet:TTHERM_01485670"/>
<name>Q228W0_TETTS</name>
<dbReference type="Proteomes" id="UP000009168">
    <property type="component" value="Unassembled WGS sequence"/>
</dbReference>
<accession>Q228W0</accession>
<evidence type="ECO:0000313" key="1">
    <source>
        <dbReference type="EMBL" id="EAR81823.1"/>
    </source>
</evidence>
<dbReference type="InParanoid" id="Q228W0"/>